<keyword evidence="2" id="KW-1185">Reference proteome</keyword>
<reference evidence="1 2" key="1">
    <citation type="submission" date="2018-06" db="EMBL/GenBank/DDBJ databases">
        <title>Comparative genomics reveals the genomic features of Rhizophagus irregularis, R. cerebriforme, R. diaphanum and Gigaspora rosea, and their symbiotic lifestyle signature.</title>
        <authorList>
            <person name="Morin E."/>
            <person name="San Clemente H."/>
            <person name="Chen E.C.H."/>
            <person name="De La Providencia I."/>
            <person name="Hainaut M."/>
            <person name="Kuo A."/>
            <person name="Kohler A."/>
            <person name="Murat C."/>
            <person name="Tang N."/>
            <person name="Roy S."/>
            <person name="Loubradou J."/>
            <person name="Henrissat B."/>
            <person name="Grigoriev I.V."/>
            <person name="Corradi N."/>
            <person name="Roux C."/>
            <person name="Martin F.M."/>
        </authorList>
    </citation>
    <scope>NUCLEOTIDE SEQUENCE [LARGE SCALE GENOMIC DNA]</scope>
    <source>
        <strain evidence="1 2">DAOM 227022</strain>
    </source>
</reference>
<organism evidence="1 2">
    <name type="scientific">Glomus cerebriforme</name>
    <dbReference type="NCBI Taxonomy" id="658196"/>
    <lineage>
        <taxon>Eukaryota</taxon>
        <taxon>Fungi</taxon>
        <taxon>Fungi incertae sedis</taxon>
        <taxon>Mucoromycota</taxon>
        <taxon>Glomeromycotina</taxon>
        <taxon>Glomeromycetes</taxon>
        <taxon>Glomerales</taxon>
        <taxon>Glomeraceae</taxon>
        <taxon>Glomus</taxon>
    </lineage>
</organism>
<dbReference type="OrthoDB" id="2431218at2759"/>
<accession>A0A397SK68</accession>
<comment type="caution">
    <text evidence="1">The sequence shown here is derived from an EMBL/GenBank/DDBJ whole genome shotgun (WGS) entry which is preliminary data.</text>
</comment>
<sequence>MVSAMHGKVISRLQKFFKVPNNGVVNFSPISVDGQILHNMLGENSVWEAPDISVQLDMVLVPKPSTSTVVPHLLGNPHARIICEVAVIQDGSQLSQKCISWMQEQYIRDIISIKILEPRRNVQEPGTGYFFRMMTAKLYHQGMTVQQWDFGNARKNSKDPVGDFTNDPTLCRAPNDPNFQISIPISDMFWDPPFPIPPTYILMIPTNVAGHVFNIDLYLIQRIALRSHTM</sequence>
<dbReference type="AlphaFoldDB" id="A0A397SK68"/>
<gene>
    <name evidence="1" type="ORF">C1645_742288</name>
</gene>
<evidence type="ECO:0000313" key="1">
    <source>
        <dbReference type="EMBL" id="RIA84505.1"/>
    </source>
</evidence>
<name>A0A397SK68_9GLOM</name>
<evidence type="ECO:0000313" key="2">
    <source>
        <dbReference type="Proteomes" id="UP000265703"/>
    </source>
</evidence>
<proteinExistence type="predicted"/>
<dbReference type="Proteomes" id="UP000265703">
    <property type="component" value="Unassembled WGS sequence"/>
</dbReference>
<dbReference type="EMBL" id="QKYT01000488">
    <property type="protein sequence ID" value="RIA84505.1"/>
    <property type="molecule type" value="Genomic_DNA"/>
</dbReference>
<protein>
    <submittedName>
        <fullName evidence="1">Uncharacterized protein</fullName>
    </submittedName>
</protein>